<feature type="signal peptide" evidence="2">
    <location>
        <begin position="1"/>
        <end position="26"/>
    </location>
</feature>
<feature type="region of interest" description="Disordered" evidence="1">
    <location>
        <begin position="84"/>
        <end position="103"/>
    </location>
</feature>
<dbReference type="EMBL" id="JBFOLK010000001">
    <property type="protein sequence ID" value="KAL2540652.1"/>
    <property type="molecule type" value="Genomic_DNA"/>
</dbReference>
<evidence type="ECO:0000256" key="1">
    <source>
        <dbReference type="SAM" id="MobiDB-lite"/>
    </source>
</evidence>
<dbReference type="PANTHER" id="PTHR33592">
    <property type="entry name" value="TRANSMEMBRANE PROTEIN"/>
    <property type="match status" value="1"/>
</dbReference>
<feature type="chain" id="PRO_5044891253" evidence="2">
    <location>
        <begin position="27"/>
        <end position="121"/>
    </location>
</feature>
<protein>
    <submittedName>
        <fullName evidence="3">Collagen alpha-1(II) chain-like</fullName>
    </submittedName>
</protein>
<evidence type="ECO:0000313" key="3">
    <source>
        <dbReference type="EMBL" id="KAL2540652.1"/>
    </source>
</evidence>
<evidence type="ECO:0000313" key="4">
    <source>
        <dbReference type="Proteomes" id="UP001604336"/>
    </source>
</evidence>
<dbReference type="AlphaFoldDB" id="A0ABD1VTP7"/>
<keyword evidence="4" id="KW-1185">Reference proteome</keyword>
<dbReference type="PANTHER" id="PTHR33592:SF10">
    <property type="entry name" value="TRANSMEMBRANE PROTEIN"/>
    <property type="match status" value="1"/>
</dbReference>
<proteinExistence type="predicted"/>
<sequence>MMRVPNVTVITIALLFLLSIKPYVCARILYDEEKEWTKIEQHLLLPSLQSGTPSSNSCSYIPGGSGRPCKNTVGEKNFAGRVVSTPSSLSSVPPPPPLPHVDTNAYPNQIIQFKVAADDPK</sequence>
<reference evidence="4" key="1">
    <citation type="submission" date="2024-07" db="EMBL/GenBank/DDBJ databases">
        <title>Two chromosome-level genome assemblies of Korean endemic species Abeliophyllum distichum and Forsythia ovata (Oleaceae).</title>
        <authorList>
            <person name="Jang H."/>
        </authorList>
    </citation>
    <scope>NUCLEOTIDE SEQUENCE [LARGE SCALE GENOMIC DNA]</scope>
</reference>
<name>A0ABD1VTP7_9LAMI</name>
<dbReference type="Proteomes" id="UP001604336">
    <property type="component" value="Unassembled WGS sequence"/>
</dbReference>
<comment type="caution">
    <text evidence="3">The sequence shown here is derived from an EMBL/GenBank/DDBJ whole genome shotgun (WGS) entry which is preliminary data.</text>
</comment>
<organism evidence="3 4">
    <name type="scientific">Abeliophyllum distichum</name>
    <dbReference type="NCBI Taxonomy" id="126358"/>
    <lineage>
        <taxon>Eukaryota</taxon>
        <taxon>Viridiplantae</taxon>
        <taxon>Streptophyta</taxon>
        <taxon>Embryophyta</taxon>
        <taxon>Tracheophyta</taxon>
        <taxon>Spermatophyta</taxon>
        <taxon>Magnoliopsida</taxon>
        <taxon>eudicotyledons</taxon>
        <taxon>Gunneridae</taxon>
        <taxon>Pentapetalae</taxon>
        <taxon>asterids</taxon>
        <taxon>lamiids</taxon>
        <taxon>Lamiales</taxon>
        <taxon>Oleaceae</taxon>
        <taxon>Forsythieae</taxon>
        <taxon>Abeliophyllum</taxon>
    </lineage>
</organism>
<evidence type="ECO:0000256" key="2">
    <source>
        <dbReference type="SAM" id="SignalP"/>
    </source>
</evidence>
<gene>
    <name evidence="3" type="ORF">Adt_01630</name>
</gene>
<keyword evidence="2" id="KW-0732">Signal</keyword>
<accession>A0ABD1VTP7</accession>